<dbReference type="OrthoDB" id="7537251at2759"/>
<dbReference type="Gene3D" id="3.30.420.10">
    <property type="entry name" value="Ribonuclease H-like superfamily/Ribonuclease H"/>
    <property type="match status" value="1"/>
</dbReference>
<dbReference type="Pfam" id="PF01359">
    <property type="entry name" value="Transposase_1"/>
    <property type="match status" value="1"/>
</dbReference>
<proteinExistence type="predicted"/>
<dbReference type="InterPro" id="IPR001888">
    <property type="entry name" value="Transposase_1"/>
</dbReference>
<dbReference type="EMBL" id="BMAW01128333">
    <property type="protein sequence ID" value="GFU25030.1"/>
    <property type="molecule type" value="Genomic_DNA"/>
</dbReference>
<dbReference type="InterPro" id="IPR036397">
    <property type="entry name" value="RNaseH_sf"/>
</dbReference>
<name>A0A8X6QJ52_NEPPI</name>
<dbReference type="AlphaFoldDB" id="A0A8X6QJ52"/>
<reference evidence="1" key="1">
    <citation type="submission" date="2020-08" db="EMBL/GenBank/DDBJ databases">
        <title>Multicomponent nature underlies the extraordinary mechanical properties of spider dragline silk.</title>
        <authorList>
            <person name="Kono N."/>
            <person name="Nakamura H."/>
            <person name="Mori M."/>
            <person name="Yoshida Y."/>
            <person name="Ohtoshi R."/>
            <person name="Malay A.D."/>
            <person name="Moran D.A.P."/>
            <person name="Tomita M."/>
            <person name="Numata K."/>
            <person name="Arakawa K."/>
        </authorList>
    </citation>
    <scope>NUCLEOTIDE SEQUENCE</scope>
</reference>
<keyword evidence="2" id="KW-1185">Reference proteome</keyword>
<gene>
    <name evidence="1" type="ORF">NPIL_645101</name>
</gene>
<dbReference type="GO" id="GO:0003676">
    <property type="term" value="F:nucleic acid binding"/>
    <property type="evidence" value="ECO:0007669"/>
    <property type="project" value="InterPro"/>
</dbReference>
<evidence type="ECO:0000313" key="1">
    <source>
        <dbReference type="EMBL" id="GFU25030.1"/>
    </source>
</evidence>
<comment type="caution">
    <text evidence="1">The sequence shown here is derived from an EMBL/GenBank/DDBJ whole genome shotgun (WGS) entry which is preliminary data.</text>
</comment>
<organism evidence="1 2">
    <name type="scientific">Nephila pilipes</name>
    <name type="common">Giant wood spider</name>
    <name type="synonym">Nephila maculata</name>
    <dbReference type="NCBI Taxonomy" id="299642"/>
    <lineage>
        <taxon>Eukaryota</taxon>
        <taxon>Metazoa</taxon>
        <taxon>Ecdysozoa</taxon>
        <taxon>Arthropoda</taxon>
        <taxon>Chelicerata</taxon>
        <taxon>Arachnida</taxon>
        <taxon>Araneae</taxon>
        <taxon>Araneomorphae</taxon>
        <taxon>Entelegynae</taxon>
        <taxon>Araneoidea</taxon>
        <taxon>Nephilidae</taxon>
        <taxon>Nephila</taxon>
    </lineage>
</organism>
<dbReference type="Proteomes" id="UP000887013">
    <property type="component" value="Unassembled WGS sequence"/>
</dbReference>
<protein>
    <submittedName>
        <fullName evidence="1">Uncharacterized protein</fullName>
    </submittedName>
</protein>
<sequence>MVKQGQQLMRPDQRMTIEEYTQEVGISHLTIHVLLSDDLMKRAGEKGSDVPCNNRTDNETWMSTYVPEIMMQSSEWHTTYSAQPKKSRHVKSKTKVMLIACLDTNGWLNCEFVPDGKTVNSLL</sequence>
<evidence type="ECO:0000313" key="2">
    <source>
        <dbReference type="Proteomes" id="UP000887013"/>
    </source>
</evidence>
<accession>A0A8X6QJ52</accession>